<accession>A0A150GM26</accession>
<dbReference type="AlphaFoldDB" id="A0A150GM26"/>
<reference evidence="2" key="1">
    <citation type="journal article" date="2016" name="Nat. Commun.">
        <title>The Gonium pectorale genome demonstrates co-option of cell cycle regulation during the evolution of multicellularity.</title>
        <authorList>
            <person name="Hanschen E.R."/>
            <person name="Marriage T.N."/>
            <person name="Ferris P.J."/>
            <person name="Hamaji T."/>
            <person name="Toyoda A."/>
            <person name="Fujiyama A."/>
            <person name="Neme R."/>
            <person name="Noguchi H."/>
            <person name="Minakuchi Y."/>
            <person name="Suzuki M."/>
            <person name="Kawai-Toyooka H."/>
            <person name="Smith D.R."/>
            <person name="Sparks H."/>
            <person name="Anderson J."/>
            <person name="Bakaric R."/>
            <person name="Luria V."/>
            <person name="Karger A."/>
            <person name="Kirschner M.W."/>
            <person name="Durand P.M."/>
            <person name="Michod R.E."/>
            <person name="Nozaki H."/>
            <person name="Olson B.J."/>
        </authorList>
    </citation>
    <scope>NUCLEOTIDE SEQUENCE [LARGE SCALE GENOMIC DNA]</scope>
    <source>
        <strain evidence="2">NIES-2863</strain>
    </source>
</reference>
<dbReference type="STRING" id="33097.A0A150GM26"/>
<dbReference type="OrthoDB" id="15421at2759"/>
<dbReference type="Proteomes" id="UP000075714">
    <property type="component" value="Unassembled WGS sequence"/>
</dbReference>
<gene>
    <name evidence="1" type="ORF">GPECTOR_15g508</name>
</gene>
<protein>
    <submittedName>
        <fullName evidence="1">Uncharacterized protein</fullName>
    </submittedName>
</protein>
<name>A0A150GM26_GONPE</name>
<keyword evidence="2" id="KW-1185">Reference proteome</keyword>
<organism evidence="1 2">
    <name type="scientific">Gonium pectorale</name>
    <name type="common">Green alga</name>
    <dbReference type="NCBI Taxonomy" id="33097"/>
    <lineage>
        <taxon>Eukaryota</taxon>
        <taxon>Viridiplantae</taxon>
        <taxon>Chlorophyta</taxon>
        <taxon>core chlorophytes</taxon>
        <taxon>Chlorophyceae</taxon>
        <taxon>CS clade</taxon>
        <taxon>Chlamydomonadales</taxon>
        <taxon>Volvocaceae</taxon>
        <taxon>Gonium</taxon>
    </lineage>
</organism>
<evidence type="ECO:0000313" key="2">
    <source>
        <dbReference type="Proteomes" id="UP000075714"/>
    </source>
</evidence>
<evidence type="ECO:0000313" key="1">
    <source>
        <dbReference type="EMBL" id="KXZ50822.1"/>
    </source>
</evidence>
<sequence>MPLDGVANVTTDLHGRLRPTGRRDAGVVQSGAAGAAKALPPVPAAFPPYNGTGLPAFGEKVWSYLFWQPRVCKDLIVDLTNGNDNQPFDYYANYQQPFLTLVTALSRSGMCDCSFLQTHSGSNDTALRLLSPRRAYATNVTVTTHPADLAPGCPGRAQLLCNGTVASPCMLFLRNAL</sequence>
<dbReference type="EMBL" id="LSYV01000016">
    <property type="protein sequence ID" value="KXZ50822.1"/>
    <property type="molecule type" value="Genomic_DNA"/>
</dbReference>
<comment type="caution">
    <text evidence="1">The sequence shown here is derived from an EMBL/GenBank/DDBJ whole genome shotgun (WGS) entry which is preliminary data.</text>
</comment>
<proteinExistence type="predicted"/>